<keyword evidence="1" id="KW-0472">Membrane</keyword>
<feature type="transmembrane region" description="Helical" evidence="1">
    <location>
        <begin position="309"/>
        <end position="334"/>
    </location>
</feature>
<comment type="caution">
    <text evidence="3">The sequence shown here is derived from an EMBL/GenBank/DDBJ whole genome shotgun (WGS) entry which is preliminary data.</text>
</comment>
<dbReference type="Proteomes" id="UP001562425">
    <property type="component" value="Unassembled WGS sequence"/>
</dbReference>
<evidence type="ECO:0000313" key="4">
    <source>
        <dbReference type="Proteomes" id="UP001562425"/>
    </source>
</evidence>
<proteinExistence type="predicted"/>
<evidence type="ECO:0008006" key="5">
    <source>
        <dbReference type="Google" id="ProtNLM"/>
    </source>
</evidence>
<gene>
    <name evidence="3" type="ORF">pipiens_004893</name>
</gene>
<accession>A0ABD1CEB4</accession>
<dbReference type="EMBL" id="JBEHCU010013281">
    <property type="protein sequence ID" value="KAL1374522.1"/>
    <property type="molecule type" value="Genomic_DNA"/>
</dbReference>
<reference evidence="3 4" key="1">
    <citation type="submission" date="2024-05" db="EMBL/GenBank/DDBJ databases">
        <title>Culex pipiens pipiens assembly and annotation.</title>
        <authorList>
            <person name="Alout H."/>
            <person name="Durand T."/>
        </authorList>
    </citation>
    <scope>NUCLEOTIDE SEQUENCE [LARGE SCALE GENOMIC DNA]</scope>
    <source>
        <strain evidence="3">HA-2024</strain>
        <tissue evidence="3">Whole body</tissue>
    </source>
</reference>
<evidence type="ECO:0000313" key="3">
    <source>
        <dbReference type="EMBL" id="KAL1374522.1"/>
    </source>
</evidence>
<organism evidence="3 4">
    <name type="scientific">Culex pipiens pipiens</name>
    <name type="common">Northern house mosquito</name>
    <dbReference type="NCBI Taxonomy" id="38569"/>
    <lineage>
        <taxon>Eukaryota</taxon>
        <taxon>Metazoa</taxon>
        <taxon>Ecdysozoa</taxon>
        <taxon>Arthropoda</taxon>
        <taxon>Hexapoda</taxon>
        <taxon>Insecta</taxon>
        <taxon>Pterygota</taxon>
        <taxon>Neoptera</taxon>
        <taxon>Endopterygota</taxon>
        <taxon>Diptera</taxon>
        <taxon>Nematocera</taxon>
        <taxon>Culicoidea</taxon>
        <taxon>Culicidae</taxon>
        <taxon>Culicinae</taxon>
        <taxon>Culicini</taxon>
        <taxon>Culex</taxon>
        <taxon>Culex</taxon>
    </lineage>
</organism>
<keyword evidence="4" id="KW-1185">Reference proteome</keyword>
<sequence>MDRSGRVVILLTVIFCRTVLTKIVPSNEIAEATVKHLASIESGVPRVVFYKLYGGDSLDETIRSPQLEHVSRLVISCGFDTGIIGHLPLEPTLIVMQGEVIWCINQIGKSLQAFKSSTKEYDLHVATRREKLILFPMVVLMFFITNAYSTILISLLIDRPANYPILTLENLVESGVRIKTNQRTYRYLRKHHILGDLLVVSNESVFNMDLEHAHVVVRETAEHVLPMYYDSTNRMFRYNIMDQTLNMAIYMFRLSRRSDLLEVLQFVCHALIESGIRDVFKSKVDHFARQLPTDENDEELHFADLTLPWMALLCGLSGAGAALVVELVLSWALAHWRPIVKRLKFCLRSPQAKTAGVNHLQPGCGQSTEEVGSDLSF</sequence>
<feature type="transmembrane region" description="Helical" evidence="1">
    <location>
        <begin position="133"/>
        <end position="157"/>
    </location>
</feature>
<name>A0ABD1CEB4_CULPP</name>
<feature type="signal peptide" evidence="2">
    <location>
        <begin position="1"/>
        <end position="21"/>
    </location>
</feature>
<evidence type="ECO:0000256" key="1">
    <source>
        <dbReference type="SAM" id="Phobius"/>
    </source>
</evidence>
<evidence type="ECO:0000256" key="2">
    <source>
        <dbReference type="SAM" id="SignalP"/>
    </source>
</evidence>
<keyword evidence="1" id="KW-1133">Transmembrane helix</keyword>
<keyword evidence="2" id="KW-0732">Signal</keyword>
<protein>
    <recommendedName>
        <fullName evidence="5">Ionotropic receptor</fullName>
    </recommendedName>
</protein>
<keyword evidence="1" id="KW-0812">Transmembrane</keyword>
<feature type="chain" id="PRO_5044755548" description="Ionotropic receptor" evidence="2">
    <location>
        <begin position="22"/>
        <end position="377"/>
    </location>
</feature>
<dbReference type="AlphaFoldDB" id="A0ABD1CEB4"/>